<dbReference type="AlphaFoldDB" id="A0A1B6QBE5"/>
<gene>
    <name evidence="2" type="ORF">SORBI_3002G147300</name>
</gene>
<feature type="region of interest" description="Disordered" evidence="1">
    <location>
        <begin position="19"/>
        <end position="49"/>
    </location>
</feature>
<keyword evidence="3" id="KW-1185">Reference proteome</keyword>
<name>A0A1B6QBE5_SORBI</name>
<evidence type="ECO:0000313" key="2">
    <source>
        <dbReference type="EMBL" id="KXG35224.1"/>
    </source>
</evidence>
<evidence type="ECO:0000256" key="1">
    <source>
        <dbReference type="SAM" id="MobiDB-lite"/>
    </source>
</evidence>
<dbReference type="EMBL" id="CM000761">
    <property type="protein sequence ID" value="KXG35224.1"/>
    <property type="molecule type" value="Genomic_DNA"/>
</dbReference>
<reference evidence="2 3" key="1">
    <citation type="journal article" date="2009" name="Nature">
        <title>The Sorghum bicolor genome and the diversification of grasses.</title>
        <authorList>
            <person name="Paterson A.H."/>
            <person name="Bowers J.E."/>
            <person name="Bruggmann R."/>
            <person name="Dubchak I."/>
            <person name="Grimwood J."/>
            <person name="Gundlach H."/>
            <person name="Haberer G."/>
            <person name="Hellsten U."/>
            <person name="Mitros T."/>
            <person name="Poliakov A."/>
            <person name="Schmutz J."/>
            <person name="Spannagl M."/>
            <person name="Tang H."/>
            <person name="Wang X."/>
            <person name="Wicker T."/>
            <person name="Bharti A.K."/>
            <person name="Chapman J."/>
            <person name="Feltus F.A."/>
            <person name="Gowik U."/>
            <person name="Grigoriev I.V."/>
            <person name="Lyons E."/>
            <person name="Maher C.A."/>
            <person name="Martis M."/>
            <person name="Narechania A."/>
            <person name="Otillar R.P."/>
            <person name="Penning B.W."/>
            <person name="Salamov A.A."/>
            <person name="Wang Y."/>
            <person name="Zhang L."/>
            <person name="Carpita N.C."/>
            <person name="Freeling M."/>
            <person name="Gingle A.R."/>
            <person name="Hash C.T."/>
            <person name="Keller B."/>
            <person name="Klein P."/>
            <person name="Kresovich S."/>
            <person name="McCann M.C."/>
            <person name="Ming R."/>
            <person name="Peterson D.G."/>
            <person name="Mehboob-ur-Rahman"/>
            <person name="Ware D."/>
            <person name="Westhoff P."/>
            <person name="Mayer K.F."/>
            <person name="Messing J."/>
            <person name="Rokhsar D.S."/>
        </authorList>
    </citation>
    <scope>NUCLEOTIDE SEQUENCE [LARGE SCALE GENOMIC DNA]</scope>
    <source>
        <strain evidence="3">cv. BTx623</strain>
    </source>
</reference>
<protein>
    <submittedName>
        <fullName evidence="2">Uncharacterized protein</fullName>
    </submittedName>
</protein>
<dbReference type="Gramene" id="KXG35224">
    <property type="protein sequence ID" value="KXG35224"/>
    <property type="gene ID" value="SORBI_3002G147300"/>
</dbReference>
<sequence length="163" mass="18279">MENVHEALVAARLGHIKAQRPPSSKVLRSRTPHWSRGNRPYGWHQGLRPRHTRFDPLRFTTSTGALPSATNVASFQSGHRPAVASVIPIGRRPLSSKGLNPPDSLQSQHASLRLYVSQLRYVRRPIEKQNKSRGPEGNNNLLKCGQLCMNELHMPFGRNISLL</sequence>
<proteinExistence type="predicted"/>
<accession>A0A1B6QBE5</accession>
<evidence type="ECO:0000313" key="3">
    <source>
        <dbReference type="Proteomes" id="UP000000768"/>
    </source>
</evidence>
<reference evidence="3" key="2">
    <citation type="journal article" date="2018" name="Plant J.">
        <title>The Sorghum bicolor reference genome: improved assembly, gene annotations, a transcriptome atlas, and signatures of genome organization.</title>
        <authorList>
            <person name="McCormick R.F."/>
            <person name="Truong S.K."/>
            <person name="Sreedasyam A."/>
            <person name="Jenkins J."/>
            <person name="Shu S."/>
            <person name="Sims D."/>
            <person name="Kennedy M."/>
            <person name="Amirebrahimi M."/>
            <person name="Weers B.D."/>
            <person name="McKinley B."/>
            <person name="Mattison A."/>
            <person name="Morishige D.T."/>
            <person name="Grimwood J."/>
            <person name="Schmutz J."/>
            <person name="Mullet J.E."/>
        </authorList>
    </citation>
    <scope>NUCLEOTIDE SEQUENCE [LARGE SCALE GENOMIC DNA]</scope>
    <source>
        <strain evidence="3">cv. BTx623</strain>
    </source>
</reference>
<dbReference type="InParanoid" id="A0A1B6QBE5"/>
<organism evidence="2 3">
    <name type="scientific">Sorghum bicolor</name>
    <name type="common">Sorghum</name>
    <name type="synonym">Sorghum vulgare</name>
    <dbReference type="NCBI Taxonomy" id="4558"/>
    <lineage>
        <taxon>Eukaryota</taxon>
        <taxon>Viridiplantae</taxon>
        <taxon>Streptophyta</taxon>
        <taxon>Embryophyta</taxon>
        <taxon>Tracheophyta</taxon>
        <taxon>Spermatophyta</taxon>
        <taxon>Magnoliopsida</taxon>
        <taxon>Liliopsida</taxon>
        <taxon>Poales</taxon>
        <taxon>Poaceae</taxon>
        <taxon>PACMAD clade</taxon>
        <taxon>Panicoideae</taxon>
        <taxon>Andropogonodae</taxon>
        <taxon>Andropogoneae</taxon>
        <taxon>Sorghinae</taxon>
        <taxon>Sorghum</taxon>
    </lineage>
</organism>
<dbReference type="Proteomes" id="UP000000768">
    <property type="component" value="Chromosome 2"/>
</dbReference>